<dbReference type="SUPFAM" id="SSF55729">
    <property type="entry name" value="Acyl-CoA N-acyltransferases (Nat)"/>
    <property type="match status" value="1"/>
</dbReference>
<dbReference type="EMBL" id="RAWB01000588">
    <property type="protein sequence ID" value="RKH44933.1"/>
    <property type="molecule type" value="Genomic_DNA"/>
</dbReference>
<name>A0A3A8NLQ3_9BACT</name>
<keyword evidence="5" id="KW-1185">Reference proteome</keyword>
<keyword evidence="2" id="KW-0012">Acyltransferase</keyword>
<evidence type="ECO:0000256" key="2">
    <source>
        <dbReference type="ARBA" id="ARBA00023315"/>
    </source>
</evidence>
<feature type="domain" description="N-acetyltransferase" evidence="3">
    <location>
        <begin position="5"/>
        <end position="170"/>
    </location>
</feature>
<evidence type="ECO:0000259" key="3">
    <source>
        <dbReference type="PROSITE" id="PS51186"/>
    </source>
</evidence>
<organism evidence="4 5">
    <name type="scientific">Corallococcus llansteffanensis</name>
    <dbReference type="NCBI Taxonomy" id="2316731"/>
    <lineage>
        <taxon>Bacteria</taxon>
        <taxon>Pseudomonadati</taxon>
        <taxon>Myxococcota</taxon>
        <taxon>Myxococcia</taxon>
        <taxon>Myxococcales</taxon>
        <taxon>Cystobacterineae</taxon>
        <taxon>Myxococcaceae</taxon>
        <taxon>Corallococcus</taxon>
    </lineage>
</organism>
<dbReference type="PANTHER" id="PTHR43877">
    <property type="entry name" value="AMINOALKYLPHOSPHONATE N-ACETYLTRANSFERASE-RELATED-RELATED"/>
    <property type="match status" value="1"/>
</dbReference>
<dbReference type="InterPro" id="IPR016181">
    <property type="entry name" value="Acyl_CoA_acyltransferase"/>
</dbReference>
<dbReference type="RefSeq" id="WP_120647635.1">
    <property type="nucleotide sequence ID" value="NZ_RAWB01000588.1"/>
</dbReference>
<evidence type="ECO:0000313" key="5">
    <source>
        <dbReference type="Proteomes" id="UP000272888"/>
    </source>
</evidence>
<dbReference type="Gene3D" id="3.40.630.30">
    <property type="match status" value="1"/>
</dbReference>
<dbReference type="CDD" id="cd04301">
    <property type="entry name" value="NAT_SF"/>
    <property type="match status" value="1"/>
</dbReference>
<accession>A0A3A8NLQ3</accession>
<dbReference type="InterPro" id="IPR050832">
    <property type="entry name" value="Bact_Acetyltransf"/>
</dbReference>
<keyword evidence="1 4" id="KW-0808">Transferase</keyword>
<comment type="caution">
    <text evidence="4">The sequence shown here is derived from an EMBL/GenBank/DDBJ whole genome shotgun (WGS) entry which is preliminary data.</text>
</comment>
<dbReference type="PROSITE" id="PS51186">
    <property type="entry name" value="GNAT"/>
    <property type="match status" value="1"/>
</dbReference>
<dbReference type="GO" id="GO:0016747">
    <property type="term" value="F:acyltransferase activity, transferring groups other than amino-acyl groups"/>
    <property type="evidence" value="ECO:0007669"/>
    <property type="project" value="InterPro"/>
</dbReference>
<dbReference type="Pfam" id="PF00583">
    <property type="entry name" value="Acetyltransf_1"/>
    <property type="match status" value="1"/>
</dbReference>
<evidence type="ECO:0000313" key="4">
    <source>
        <dbReference type="EMBL" id="RKH44933.1"/>
    </source>
</evidence>
<dbReference type="AlphaFoldDB" id="A0A3A8NLQ3"/>
<proteinExistence type="predicted"/>
<evidence type="ECO:0000256" key="1">
    <source>
        <dbReference type="ARBA" id="ARBA00022679"/>
    </source>
</evidence>
<reference evidence="5" key="1">
    <citation type="submission" date="2018-09" db="EMBL/GenBank/DDBJ databases">
        <authorList>
            <person name="Livingstone P.G."/>
            <person name="Whitworth D.E."/>
        </authorList>
    </citation>
    <scope>NUCLEOTIDE SEQUENCE [LARGE SCALE GENOMIC DNA]</scope>
    <source>
        <strain evidence="5">CA051B</strain>
    </source>
</reference>
<protein>
    <submittedName>
        <fullName evidence="4">GNAT family N-acetyltransferase</fullName>
    </submittedName>
</protein>
<gene>
    <name evidence="4" type="ORF">D7V93_35835</name>
</gene>
<sequence length="171" mass="18716">MISIRRIEQATPAEREGLMELLIDTVDSGASVGFLAPLAPQAAAEYWRDTLASLGPGKVLWVAEQEGRIIGSVQLAPSLRENSPHRAELQKLFVHSSARGQGLGSRLLGEVEQFARSRGITLLVLDTLAGSRAEAVYQHLQWQRVGEVPGWAKDNDGVLRPTVYFFKTLSP</sequence>
<dbReference type="InterPro" id="IPR000182">
    <property type="entry name" value="GNAT_dom"/>
</dbReference>
<dbReference type="Proteomes" id="UP000272888">
    <property type="component" value="Unassembled WGS sequence"/>
</dbReference>